<evidence type="ECO:0000313" key="3">
    <source>
        <dbReference type="Proteomes" id="UP000823890"/>
    </source>
</evidence>
<accession>A0A9D2NME6</accession>
<protein>
    <recommendedName>
        <fullName evidence="4">DUF3784 domain-containing protein</fullName>
    </recommendedName>
</protein>
<comment type="caution">
    <text evidence="2">The sequence shown here is derived from an EMBL/GenBank/DDBJ whole genome shotgun (WGS) entry which is preliminary data.</text>
</comment>
<dbReference type="Proteomes" id="UP000823890">
    <property type="component" value="Unassembled WGS sequence"/>
</dbReference>
<dbReference type="EMBL" id="DWWO01000133">
    <property type="protein sequence ID" value="HJC35080.1"/>
    <property type="molecule type" value="Genomic_DNA"/>
</dbReference>
<reference evidence="2" key="1">
    <citation type="journal article" date="2021" name="PeerJ">
        <title>Extensive microbial diversity within the chicken gut microbiome revealed by metagenomics and culture.</title>
        <authorList>
            <person name="Gilroy R."/>
            <person name="Ravi A."/>
            <person name="Getino M."/>
            <person name="Pursley I."/>
            <person name="Horton D.L."/>
            <person name="Alikhan N.F."/>
            <person name="Baker D."/>
            <person name="Gharbi K."/>
            <person name="Hall N."/>
            <person name="Watson M."/>
            <person name="Adriaenssens E.M."/>
            <person name="Foster-Nyarko E."/>
            <person name="Jarju S."/>
            <person name="Secka A."/>
            <person name="Antonio M."/>
            <person name="Oren A."/>
            <person name="Chaudhuri R.R."/>
            <person name="La Ragione R."/>
            <person name="Hildebrand F."/>
            <person name="Pallen M.J."/>
        </authorList>
    </citation>
    <scope>NUCLEOTIDE SEQUENCE</scope>
    <source>
        <strain evidence="2">ChiW19-954</strain>
    </source>
</reference>
<proteinExistence type="predicted"/>
<evidence type="ECO:0000256" key="1">
    <source>
        <dbReference type="SAM" id="Phobius"/>
    </source>
</evidence>
<keyword evidence="1" id="KW-1133">Transmembrane helix</keyword>
<feature type="transmembrane region" description="Helical" evidence="1">
    <location>
        <begin position="63"/>
        <end position="86"/>
    </location>
</feature>
<evidence type="ECO:0000313" key="2">
    <source>
        <dbReference type="EMBL" id="HJC35080.1"/>
    </source>
</evidence>
<name>A0A9D2NME6_9FIRM</name>
<dbReference type="AlphaFoldDB" id="A0A9D2NME6"/>
<gene>
    <name evidence="2" type="ORF">H9758_10910</name>
</gene>
<keyword evidence="1" id="KW-0812">Transmembrane</keyword>
<sequence length="117" mass="12996">MDNMDSIWGFIGVIVLACGVYAIYAYIKMKTTGEINASLLLGKDYIYKKCKDKDAFTKKAGPALLGFGIGALVYGVIDVIHCYVYSMEIVDTVGMVVFFVVLVGFAVYTTKLKREYF</sequence>
<feature type="transmembrane region" description="Helical" evidence="1">
    <location>
        <begin position="6"/>
        <end position="27"/>
    </location>
</feature>
<reference evidence="2" key="2">
    <citation type="submission" date="2021-04" db="EMBL/GenBank/DDBJ databases">
        <authorList>
            <person name="Gilroy R."/>
        </authorList>
    </citation>
    <scope>NUCLEOTIDE SEQUENCE</scope>
    <source>
        <strain evidence="2">ChiW19-954</strain>
    </source>
</reference>
<keyword evidence="1" id="KW-0472">Membrane</keyword>
<evidence type="ECO:0008006" key="4">
    <source>
        <dbReference type="Google" id="ProtNLM"/>
    </source>
</evidence>
<feature type="transmembrane region" description="Helical" evidence="1">
    <location>
        <begin position="92"/>
        <end position="110"/>
    </location>
</feature>
<organism evidence="2 3">
    <name type="scientific">Candidatus Mediterraneibacter faecipullorum</name>
    <dbReference type="NCBI Taxonomy" id="2838670"/>
    <lineage>
        <taxon>Bacteria</taxon>
        <taxon>Bacillati</taxon>
        <taxon>Bacillota</taxon>
        <taxon>Clostridia</taxon>
        <taxon>Lachnospirales</taxon>
        <taxon>Lachnospiraceae</taxon>
        <taxon>Mediterraneibacter</taxon>
    </lineage>
</organism>